<gene>
    <name evidence="3" type="ORF">SDC9_99989</name>
</gene>
<comment type="caution">
    <text evidence="3">The sequence shown here is derived from an EMBL/GenBank/DDBJ whole genome shotgun (WGS) entry which is preliminary data.</text>
</comment>
<proteinExistence type="predicted"/>
<dbReference type="SUPFAM" id="SSF53822">
    <property type="entry name" value="Periplasmic binding protein-like I"/>
    <property type="match status" value="1"/>
</dbReference>
<dbReference type="Gene3D" id="3.40.50.2300">
    <property type="match status" value="2"/>
</dbReference>
<dbReference type="InterPro" id="IPR028081">
    <property type="entry name" value="Leu-bd"/>
</dbReference>
<sequence>MDVAVSAPALAVLEVAKQKNKVIIFNGPGIDRLTNDLCMPSTVHYVYDTYALANVTASAVTQRVGKDWFFLTADYAFGNSLQEEASKVITANGGKVLGAAKHPIGASDFASFMMTAQQSKAQIIGLANSGADTVNAVKAAREFGLIGGSAKQTLAGLLMYITDVHALGLKTAAGLMLTEGFYWDMNDETRAFSKRYFAKMKKMPNMSQAGAYSSTMHYLKAVQAAKTDDTAKVMAQMKSTPINDFFAKNGRIREDGRMVHDMYLFQVKTPAESKQPWDYYKLVATVPGDKAFLPLSQSKCPMIKK</sequence>
<reference evidence="3" key="1">
    <citation type="submission" date="2019-08" db="EMBL/GenBank/DDBJ databases">
        <authorList>
            <person name="Kucharzyk K."/>
            <person name="Murdoch R.W."/>
            <person name="Higgins S."/>
            <person name="Loffler F."/>
        </authorList>
    </citation>
    <scope>NUCLEOTIDE SEQUENCE</scope>
</reference>
<dbReference type="InterPro" id="IPR028082">
    <property type="entry name" value="Peripla_BP_I"/>
</dbReference>
<name>A0A645AUH5_9ZZZZ</name>
<protein>
    <recommendedName>
        <fullName evidence="2">Leucine-binding protein domain-containing protein</fullName>
    </recommendedName>
</protein>
<dbReference type="Pfam" id="PF13458">
    <property type="entry name" value="Peripla_BP_6"/>
    <property type="match status" value="1"/>
</dbReference>
<organism evidence="3">
    <name type="scientific">bioreactor metagenome</name>
    <dbReference type="NCBI Taxonomy" id="1076179"/>
    <lineage>
        <taxon>unclassified sequences</taxon>
        <taxon>metagenomes</taxon>
        <taxon>ecological metagenomes</taxon>
    </lineage>
</organism>
<evidence type="ECO:0000259" key="2">
    <source>
        <dbReference type="Pfam" id="PF13458"/>
    </source>
</evidence>
<evidence type="ECO:0000256" key="1">
    <source>
        <dbReference type="ARBA" id="ARBA00022729"/>
    </source>
</evidence>
<dbReference type="PANTHER" id="PTHR30483:SF6">
    <property type="entry name" value="PERIPLASMIC BINDING PROTEIN OF ABC TRANSPORTER FOR NATURAL AMINO ACIDS"/>
    <property type="match status" value="1"/>
</dbReference>
<dbReference type="InterPro" id="IPR051010">
    <property type="entry name" value="BCAA_transport"/>
</dbReference>
<dbReference type="CDD" id="cd06327">
    <property type="entry name" value="PBP1_SBP-like"/>
    <property type="match status" value="1"/>
</dbReference>
<evidence type="ECO:0000313" key="3">
    <source>
        <dbReference type="EMBL" id="MPM53224.1"/>
    </source>
</evidence>
<dbReference type="EMBL" id="VSSQ01014235">
    <property type="protein sequence ID" value="MPM53224.1"/>
    <property type="molecule type" value="Genomic_DNA"/>
</dbReference>
<dbReference type="AlphaFoldDB" id="A0A645AUH5"/>
<feature type="domain" description="Leucine-binding protein" evidence="2">
    <location>
        <begin position="2"/>
        <end position="268"/>
    </location>
</feature>
<accession>A0A645AUH5</accession>
<dbReference type="PANTHER" id="PTHR30483">
    <property type="entry name" value="LEUCINE-SPECIFIC-BINDING PROTEIN"/>
    <property type="match status" value="1"/>
</dbReference>
<keyword evidence="1" id="KW-0732">Signal</keyword>